<dbReference type="PRINTS" id="PR00420">
    <property type="entry name" value="RNGMNOXGNASE"/>
</dbReference>
<dbReference type="Gene3D" id="3.30.9.10">
    <property type="entry name" value="D-Amino Acid Oxidase, subunit A, domain 2"/>
    <property type="match status" value="1"/>
</dbReference>
<dbReference type="AlphaFoldDB" id="A0A1E7K9B3"/>
<dbReference type="EMBL" id="LJGV01000022">
    <property type="protein sequence ID" value="OEV00518.1"/>
    <property type="molecule type" value="Genomic_DNA"/>
</dbReference>
<protein>
    <recommendedName>
        <fullName evidence="1">FAD-binding domain-containing protein</fullName>
    </recommendedName>
</protein>
<reference evidence="2 3" key="1">
    <citation type="journal article" date="2016" name="Front. Microbiol.">
        <title>Comparative Genomics Analysis of Streptomyces Species Reveals Their Adaptation to the Marine Environment and Their Diversity at the Genomic Level.</title>
        <authorList>
            <person name="Tian X."/>
            <person name="Zhang Z."/>
            <person name="Yang T."/>
            <person name="Chen M."/>
            <person name="Li J."/>
            <person name="Chen F."/>
            <person name="Yang J."/>
            <person name="Li W."/>
            <person name="Zhang B."/>
            <person name="Zhang Z."/>
            <person name="Wu J."/>
            <person name="Zhang C."/>
            <person name="Long L."/>
            <person name="Xiao J."/>
        </authorList>
    </citation>
    <scope>NUCLEOTIDE SEQUENCE [LARGE SCALE GENOMIC DNA]</scope>
    <source>
        <strain evidence="2 3">SCSIO M10379</strain>
    </source>
</reference>
<organism evidence="2 3">
    <name type="scientific">Streptomyces qinglanensis</name>
    <dbReference type="NCBI Taxonomy" id="943816"/>
    <lineage>
        <taxon>Bacteria</taxon>
        <taxon>Bacillati</taxon>
        <taxon>Actinomycetota</taxon>
        <taxon>Actinomycetes</taxon>
        <taxon>Kitasatosporales</taxon>
        <taxon>Streptomycetaceae</taxon>
        <taxon>Streptomyces</taxon>
    </lineage>
</organism>
<dbReference type="SUPFAM" id="SSF51905">
    <property type="entry name" value="FAD/NAD(P)-binding domain"/>
    <property type="match status" value="1"/>
</dbReference>
<dbReference type="RefSeq" id="WP_069992911.1">
    <property type="nucleotide sequence ID" value="NZ_LJGV01000022.1"/>
</dbReference>
<name>A0A1E7K9B3_9ACTN</name>
<proteinExistence type="predicted"/>
<comment type="caution">
    <text evidence="2">The sequence shown here is derived from an EMBL/GenBank/DDBJ whole genome shotgun (WGS) entry which is preliminary data.</text>
</comment>
<accession>A0A1E7K9B3</accession>
<dbReference type="PATRIC" id="fig|943816.4.peg.4568"/>
<evidence type="ECO:0000313" key="2">
    <source>
        <dbReference type="EMBL" id="OEV00518.1"/>
    </source>
</evidence>
<sequence length="387" mass="42186">MRILISGGGIAGLTLAYWLHRYGHTPVVVERAPHGRLGGYGIDFFGTGYDVAARMGIADRLAAHQLPTESIRYVDGAGRVAARLDRRLLEKVIRGPYLALMHTTLEEALGDAVHDKADIRYGRSITAIEQSPGGVGVTFTDGDFESFDLVLGADGVHSQTRELAFGPEGDFAHHLGYAMACYPVSDTYGLGPHRIHHSEPGRQTILYPSDVPGQLIALFLHRTQDRRPPPRAQRRTALRGAFADASPLTAQLLDAAPEEGLFMDTLTQITMPSWHTGRIALTGDACSAMTLTSAQGASMAMAGGYLLAQALHRHDDHRAAFLAYQNRLRPAVQQRQQRARAFARSLVPATRPGIAAQHLISRLVLRDLFTGLLRRGYGDTTSILDRT</sequence>
<feature type="domain" description="FAD-binding" evidence="1">
    <location>
        <begin position="3"/>
        <end position="334"/>
    </location>
</feature>
<dbReference type="InterPro" id="IPR036188">
    <property type="entry name" value="FAD/NAD-bd_sf"/>
</dbReference>
<dbReference type="PANTHER" id="PTHR46865">
    <property type="entry name" value="OXIDOREDUCTASE-RELATED"/>
    <property type="match status" value="1"/>
</dbReference>
<dbReference type="Proteomes" id="UP000175829">
    <property type="component" value="Unassembled WGS sequence"/>
</dbReference>
<dbReference type="InterPro" id="IPR051704">
    <property type="entry name" value="FAD_aromatic-hydroxylase"/>
</dbReference>
<dbReference type="Pfam" id="PF01494">
    <property type="entry name" value="FAD_binding_3"/>
    <property type="match status" value="1"/>
</dbReference>
<dbReference type="PANTHER" id="PTHR46865:SF8">
    <property type="entry name" value="POSSIBLE OXIDOREDUCTASE"/>
    <property type="match status" value="1"/>
</dbReference>
<gene>
    <name evidence="2" type="ORF">AN217_24970</name>
</gene>
<evidence type="ECO:0000259" key="1">
    <source>
        <dbReference type="Pfam" id="PF01494"/>
    </source>
</evidence>
<evidence type="ECO:0000313" key="3">
    <source>
        <dbReference type="Proteomes" id="UP000175829"/>
    </source>
</evidence>
<dbReference type="GO" id="GO:0071949">
    <property type="term" value="F:FAD binding"/>
    <property type="evidence" value="ECO:0007669"/>
    <property type="project" value="InterPro"/>
</dbReference>
<dbReference type="InterPro" id="IPR002938">
    <property type="entry name" value="FAD-bd"/>
</dbReference>
<dbReference type="Gene3D" id="3.50.50.60">
    <property type="entry name" value="FAD/NAD(P)-binding domain"/>
    <property type="match status" value="1"/>
</dbReference>